<dbReference type="EMBL" id="BHYL01000255">
    <property type="protein sequence ID" value="GCD21260.1"/>
    <property type="molecule type" value="Genomic_DNA"/>
</dbReference>
<dbReference type="AlphaFoldDB" id="A0A401V2X1"/>
<reference evidence="1 2" key="1">
    <citation type="submission" date="2018-11" db="EMBL/GenBank/DDBJ databases">
        <title>Draft genome sequence of Cellulomonas takizawaensis strain TKZ-21.</title>
        <authorList>
            <person name="Yamamura H."/>
            <person name="Hayashi T."/>
            <person name="Hamada M."/>
            <person name="Serisawa Y."/>
            <person name="Matsuyama K."/>
            <person name="Nakagawa Y."/>
            <person name="Otoguro M."/>
            <person name="Yanagida F."/>
            <person name="Hayakawa M."/>
        </authorList>
    </citation>
    <scope>NUCLEOTIDE SEQUENCE [LARGE SCALE GENOMIC DNA]</scope>
    <source>
        <strain evidence="1 2">TKZ-21</strain>
    </source>
</reference>
<dbReference type="Proteomes" id="UP000288246">
    <property type="component" value="Unassembled WGS sequence"/>
</dbReference>
<accession>A0A401V2X1</accession>
<dbReference type="RefSeq" id="WP_200829773.1">
    <property type="nucleotide sequence ID" value="NZ_BHYL01000255.1"/>
</dbReference>
<comment type="caution">
    <text evidence="1">The sequence shown here is derived from an EMBL/GenBank/DDBJ whole genome shotgun (WGS) entry which is preliminary data.</text>
</comment>
<gene>
    <name evidence="1" type="ORF">CTKZ_28220</name>
</gene>
<sequence length="93" mass="10385">MTAVSMLWLKECPHDDQGLVCPLVTSTGDVVLFCDSGGEAWLDPAEVSEASAMFPRQPDWRVTDDVSVTPGTTRWADARDLPDAWRAFTWHDF</sequence>
<evidence type="ECO:0000313" key="2">
    <source>
        <dbReference type="Proteomes" id="UP000288246"/>
    </source>
</evidence>
<proteinExistence type="predicted"/>
<evidence type="ECO:0000313" key="1">
    <source>
        <dbReference type="EMBL" id="GCD21260.1"/>
    </source>
</evidence>
<protein>
    <submittedName>
        <fullName evidence="1">Uncharacterized protein</fullName>
    </submittedName>
</protein>
<name>A0A401V2X1_9CELL</name>
<organism evidence="1 2">
    <name type="scientific">Cellulomonas algicola</name>
    <dbReference type="NCBI Taxonomy" id="2071633"/>
    <lineage>
        <taxon>Bacteria</taxon>
        <taxon>Bacillati</taxon>
        <taxon>Actinomycetota</taxon>
        <taxon>Actinomycetes</taxon>
        <taxon>Micrococcales</taxon>
        <taxon>Cellulomonadaceae</taxon>
        <taxon>Cellulomonas</taxon>
    </lineage>
</organism>
<keyword evidence="2" id="KW-1185">Reference proteome</keyword>